<keyword evidence="2" id="KW-1185">Reference proteome</keyword>
<comment type="caution">
    <text evidence="1">The sequence shown here is derived from an EMBL/GenBank/DDBJ whole genome shotgun (WGS) entry which is preliminary data.</text>
</comment>
<sequence length="107" mass="12110">MLPLLEVLGALGIVALVVFAIVTAVSSGSTPREGEVVPADTRTVSDRHRHRWTRWQILEERRIHLYGEVDEGRDLPDRIDVVLRRECARCGLPQTKTVRGLDADRRD</sequence>
<gene>
    <name evidence="1" type="ORF">GCM10025783_11680</name>
</gene>
<proteinExistence type="predicted"/>
<dbReference type="EMBL" id="BAABLP010000002">
    <property type="protein sequence ID" value="GAA4742033.1"/>
    <property type="molecule type" value="Genomic_DNA"/>
</dbReference>
<evidence type="ECO:0000313" key="2">
    <source>
        <dbReference type="Proteomes" id="UP001500121"/>
    </source>
</evidence>
<protein>
    <recommendedName>
        <fullName evidence="3">Secreted protein</fullName>
    </recommendedName>
</protein>
<reference evidence="2" key="1">
    <citation type="journal article" date="2019" name="Int. J. Syst. Evol. Microbiol.">
        <title>The Global Catalogue of Microorganisms (GCM) 10K type strain sequencing project: providing services to taxonomists for standard genome sequencing and annotation.</title>
        <authorList>
            <consortium name="The Broad Institute Genomics Platform"/>
            <consortium name="The Broad Institute Genome Sequencing Center for Infectious Disease"/>
            <person name="Wu L."/>
            <person name="Ma J."/>
        </authorList>
    </citation>
    <scope>NUCLEOTIDE SEQUENCE [LARGE SCALE GENOMIC DNA]</scope>
    <source>
        <strain evidence="2">JCM 19015</strain>
    </source>
</reference>
<accession>A0ABP8YZ73</accession>
<evidence type="ECO:0000313" key="1">
    <source>
        <dbReference type="EMBL" id="GAA4742033.1"/>
    </source>
</evidence>
<dbReference type="Proteomes" id="UP001500121">
    <property type="component" value="Unassembled WGS sequence"/>
</dbReference>
<evidence type="ECO:0008006" key="3">
    <source>
        <dbReference type="Google" id="ProtNLM"/>
    </source>
</evidence>
<name>A0ABP8YZ73_9MICO</name>
<organism evidence="1 2">
    <name type="scientific">Amnibacterium soli</name>
    <dbReference type="NCBI Taxonomy" id="1282736"/>
    <lineage>
        <taxon>Bacteria</taxon>
        <taxon>Bacillati</taxon>
        <taxon>Actinomycetota</taxon>
        <taxon>Actinomycetes</taxon>
        <taxon>Micrococcales</taxon>
        <taxon>Microbacteriaceae</taxon>
        <taxon>Amnibacterium</taxon>
    </lineage>
</organism>
<dbReference type="RefSeq" id="WP_345480087.1">
    <property type="nucleotide sequence ID" value="NZ_BAABLP010000002.1"/>
</dbReference>